<dbReference type="GO" id="GO:0043565">
    <property type="term" value="F:sequence-specific DNA binding"/>
    <property type="evidence" value="ECO:0007669"/>
    <property type="project" value="InterPro"/>
</dbReference>
<evidence type="ECO:0000259" key="10">
    <source>
        <dbReference type="PROSITE" id="PS50110"/>
    </source>
</evidence>
<dbReference type="PROSITE" id="PS00041">
    <property type="entry name" value="HTH_ARAC_FAMILY_1"/>
    <property type="match status" value="1"/>
</dbReference>
<dbReference type="PRINTS" id="PR00032">
    <property type="entry name" value="HTHARAC"/>
</dbReference>
<protein>
    <submittedName>
        <fullName evidence="11">Response regulator</fullName>
    </submittedName>
</protein>
<dbReference type="GO" id="GO:0000160">
    <property type="term" value="P:phosphorelay signal transduction system"/>
    <property type="evidence" value="ECO:0007669"/>
    <property type="project" value="UniProtKB-KW"/>
</dbReference>
<reference evidence="11 12" key="1">
    <citation type="submission" date="2019-03" db="EMBL/GenBank/DDBJ databases">
        <title>Cohnella endophytica sp. nov., a novel endophytic bacterium isolated from bark of Sonneratia apetala.</title>
        <authorList>
            <person name="Tuo L."/>
        </authorList>
    </citation>
    <scope>NUCLEOTIDE SEQUENCE [LARGE SCALE GENOMIC DNA]</scope>
    <source>
        <strain evidence="11 12">CCTCC AB 208254</strain>
    </source>
</reference>
<dbReference type="PANTHER" id="PTHR42713:SF3">
    <property type="entry name" value="TRANSCRIPTIONAL REGULATORY PROTEIN HPTR"/>
    <property type="match status" value="1"/>
</dbReference>
<evidence type="ECO:0000256" key="5">
    <source>
        <dbReference type="ARBA" id="ARBA00023015"/>
    </source>
</evidence>
<dbReference type="PROSITE" id="PS50110">
    <property type="entry name" value="RESPONSE_REGULATORY"/>
    <property type="match status" value="1"/>
</dbReference>
<dbReference type="Gene3D" id="3.40.50.2300">
    <property type="match status" value="1"/>
</dbReference>
<keyword evidence="7" id="KW-0804">Transcription</keyword>
<comment type="subcellular location">
    <subcellularLocation>
        <location evidence="1">Cytoplasm</location>
    </subcellularLocation>
</comment>
<dbReference type="CDD" id="cd17536">
    <property type="entry name" value="REC_YesN-like"/>
    <property type="match status" value="1"/>
</dbReference>
<dbReference type="InterPro" id="IPR011006">
    <property type="entry name" value="CheY-like_superfamily"/>
</dbReference>
<evidence type="ECO:0000256" key="1">
    <source>
        <dbReference type="ARBA" id="ARBA00004496"/>
    </source>
</evidence>
<organism evidence="11 12">
    <name type="scientific">Cohnella luojiensis</name>
    <dbReference type="NCBI Taxonomy" id="652876"/>
    <lineage>
        <taxon>Bacteria</taxon>
        <taxon>Bacillati</taxon>
        <taxon>Bacillota</taxon>
        <taxon>Bacilli</taxon>
        <taxon>Bacillales</taxon>
        <taxon>Paenibacillaceae</taxon>
        <taxon>Cohnella</taxon>
    </lineage>
</organism>
<dbReference type="PROSITE" id="PS01124">
    <property type="entry name" value="HTH_ARAC_FAMILY_2"/>
    <property type="match status" value="1"/>
</dbReference>
<evidence type="ECO:0000313" key="12">
    <source>
        <dbReference type="Proteomes" id="UP000297900"/>
    </source>
</evidence>
<comment type="caution">
    <text evidence="11">The sequence shown here is derived from an EMBL/GenBank/DDBJ whole genome shotgun (WGS) entry which is preliminary data.</text>
</comment>
<dbReference type="Pfam" id="PF00072">
    <property type="entry name" value="Response_reg"/>
    <property type="match status" value="1"/>
</dbReference>
<dbReference type="SMART" id="SM00342">
    <property type="entry name" value="HTH_ARAC"/>
    <property type="match status" value="1"/>
</dbReference>
<dbReference type="InterPro" id="IPR018062">
    <property type="entry name" value="HTH_AraC-typ_CS"/>
</dbReference>
<dbReference type="Proteomes" id="UP000297900">
    <property type="component" value="Unassembled WGS sequence"/>
</dbReference>
<dbReference type="SMART" id="SM00448">
    <property type="entry name" value="REC"/>
    <property type="match status" value="1"/>
</dbReference>
<dbReference type="EMBL" id="SOMN01000001">
    <property type="protein sequence ID" value="TFE31583.1"/>
    <property type="molecule type" value="Genomic_DNA"/>
</dbReference>
<dbReference type="SUPFAM" id="SSF46689">
    <property type="entry name" value="Homeodomain-like"/>
    <property type="match status" value="2"/>
</dbReference>
<keyword evidence="2" id="KW-0963">Cytoplasm</keyword>
<keyword evidence="5" id="KW-0805">Transcription regulation</keyword>
<evidence type="ECO:0000256" key="3">
    <source>
        <dbReference type="ARBA" id="ARBA00022553"/>
    </source>
</evidence>
<evidence type="ECO:0000256" key="4">
    <source>
        <dbReference type="ARBA" id="ARBA00023012"/>
    </source>
</evidence>
<name>A0A4Y8MBN0_9BACL</name>
<keyword evidence="4" id="KW-0902">Two-component regulatory system</keyword>
<dbReference type="InterPro" id="IPR001789">
    <property type="entry name" value="Sig_transdc_resp-reg_receiver"/>
</dbReference>
<evidence type="ECO:0000256" key="7">
    <source>
        <dbReference type="ARBA" id="ARBA00023163"/>
    </source>
</evidence>
<dbReference type="PANTHER" id="PTHR42713">
    <property type="entry name" value="HISTIDINE KINASE-RELATED"/>
    <property type="match status" value="1"/>
</dbReference>
<evidence type="ECO:0000313" key="11">
    <source>
        <dbReference type="EMBL" id="TFE31583.1"/>
    </source>
</evidence>
<sequence>MSYSARSGEWYLMKLKALLVDDEVNILKNLQLVIPWDTLDIELIGTARNGEQALELARSMKPQLILCDIRMPVMDGIEFLSALREFDTEAEVIMMTGYQDFSYVRSVIRYEVKDYILKPIDYEELAETIRRLAEGVRERSIEQHSMQQEWKQVFHLAYEKVLYDRIIDLGGTSNRSFLKLSEAEGENLAFAMMLVDVADYSKRERSWEDKERKLWNFAIHNILQENLVSFEVPHSVLQVRSGEWCVLIERIPPDIYDRGQCMAWAEKLRQAVESYLKLNIRVALHPSEVSLKQLAKSYKSLQRSLNLSPAANKGVIISEKSRGNADTSQQLWDSIEEMVTGLKRCDRRRTETALKELNDSFRSLPETSFERVAPIVHYLCIHLLREMRAMEVINRDEELAIWSQIDQHHGIRETLLVINRLVDQSLESVMKKKTSDVLMLSARDYIERNLSTELSIDLLADYLGISGSYFSLLFKQHVGETFVEYVTKQRMEMAKSLLALSDKSVTQVGQMVGYAERRYFTRVFSKYTGMLPSEFRERQQNQSGAELPAWVNHEG</sequence>
<proteinExistence type="predicted"/>
<dbReference type="GO" id="GO:0005737">
    <property type="term" value="C:cytoplasm"/>
    <property type="evidence" value="ECO:0007669"/>
    <property type="project" value="UniProtKB-SubCell"/>
</dbReference>
<feature type="domain" description="HTH araC/xylS-type" evidence="9">
    <location>
        <begin position="440"/>
        <end position="538"/>
    </location>
</feature>
<dbReference type="InterPro" id="IPR009057">
    <property type="entry name" value="Homeodomain-like_sf"/>
</dbReference>
<dbReference type="AlphaFoldDB" id="A0A4Y8MBN0"/>
<keyword evidence="12" id="KW-1185">Reference proteome</keyword>
<dbReference type="InterPro" id="IPR020449">
    <property type="entry name" value="Tscrpt_reg_AraC-type_HTH"/>
</dbReference>
<feature type="domain" description="Response regulatory" evidence="10">
    <location>
        <begin position="16"/>
        <end position="133"/>
    </location>
</feature>
<gene>
    <name evidence="11" type="ORF">E2980_00410</name>
</gene>
<evidence type="ECO:0000259" key="9">
    <source>
        <dbReference type="PROSITE" id="PS01124"/>
    </source>
</evidence>
<dbReference type="InterPro" id="IPR051552">
    <property type="entry name" value="HptR"/>
</dbReference>
<evidence type="ECO:0000256" key="2">
    <source>
        <dbReference type="ARBA" id="ARBA00022490"/>
    </source>
</evidence>
<dbReference type="Pfam" id="PF12833">
    <property type="entry name" value="HTH_18"/>
    <property type="match status" value="1"/>
</dbReference>
<dbReference type="OrthoDB" id="9788446at2"/>
<dbReference type="InterPro" id="IPR018060">
    <property type="entry name" value="HTH_AraC"/>
</dbReference>
<dbReference type="SUPFAM" id="SSF52172">
    <property type="entry name" value="CheY-like"/>
    <property type="match status" value="1"/>
</dbReference>
<dbReference type="GO" id="GO:0003700">
    <property type="term" value="F:DNA-binding transcription factor activity"/>
    <property type="evidence" value="ECO:0007669"/>
    <property type="project" value="InterPro"/>
</dbReference>
<evidence type="ECO:0000256" key="8">
    <source>
        <dbReference type="PROSITE-ProRule" id="PRU00169"/>
    </source>
</evidence>
<keyword evidence="6" id="KW-0238">DNA-binding</keyword>
<keyword evidence="3 8" id="KW-0597">Phosphoprotein</keyword>
<accession>A0A4Y8MBN0</accession>
<evidence type="ECO:0000256" key="6">
    <source>
        <dbReference type="ARBA" id="ARBA00023125"/>
    </source>
</evidence>
<feature type="modified residue" description="4-aspartylphosphate" evidence="8">
    <location>
        <position position="68"/>
    </location>
</feature>
<dbReference type="Gene3D" id="1.10.10.60">
    <property type="entry name" value="Homeodomain-like"/>
    <property type="match status" value="2"/>
</dbReference>